<evidence type="ECO:0000256" key="13">
    <source>
        <dbReference type="ARBA" id="ARBA00034617"/>
    </source>
</evidence>
<dbReference type="Gene3D" id="3.40.50.300">
    <property type="entry name" value="P-loop containing nucleotide triphosphate hydrolases"/>
    <property type="match status" value="2"/>
</dbReference>
<keyword evidence="3 15" id="KW-0547">Nucleotide-binding</keyword>
<dbReference type="GO" id="GO:0003677">
    <property type="term" value="F:DNA binding"/>
    <property type="evidence" value="ECO:0007669"/>
    <property type="project" value="UniProtKB-UniRule"/>
</dbReference>
<evidence type="ECO:0000313" key="20">
    <source>
        <dbReference type="Proteomes" id="UP000053586"/>
    </source>
</evidence>
<dbReference type="Gene3D" id="1.10.3170.10">
    <property type="entry name" value="Recbcd, chain B, domain 2"/>
    <property type="match status" value="1"/>
</dbReference>
<feature type="binding site" evidence="15">
    <location>
        <position position="1029"/>
    </location>
    <ligand>
        <name>Mg(2+)</name>
        <dbReference type="ChEBI" id="CHEBI:18420"/>
    </ligand>
</feature>
<keyword evidence="20" id="KW-1185">Reference proteome</keyword>
<dbReference type="Pfam" id="PF00580">
    <property type="entry name" value="UvrD-helicase"/>
    <property type="match status" value="1"/>
</dbReference>
<dbReference type="EC" id="5.6.2.4" evidence="15"/>
<keyword evidence="1 15" id="KW-0540">Nuclease</keyword>
<evidence type="ECO:0000256" key="1">
    <source>
        <dbReference type="ARBA" id="ARBA00022722"/>
    </source>
</evidence>
<feature type="binding site" evidence="16">
    <location>
        <begin position="22"/>
        <end position="29"/>
    </location>
    <ligand>
        <name>ATP</name>
        <dbReference type="ChEBI" id="CHEBI:30616"/>
    </ligand>
</feature>
<dbReference type="EC" id="3.1.11.5" evidence="15"/>
<feature type="active site" description="For nuclease activity" evidence="15">
    <location>
        <position position="1165"/>
    </location>
</feature>
<dbReference type="Proteomes" id="UP000053586">
    <property type="component" value="Unassembled WGS sequence"/>
</dbReference>
<comment type="caution">
    <text evidence="19">The sequence shown here is derived from an EMBL/GenBank/DDBJ whole genome shotgun (WGS) entry which is preliminary data.</text>
</comment>
<sequence>MNTSDILNPLTIPLIGRHMIEASAGTGKTHNITRIYVRLLVEKKLSVQQILVMTFTEAATEEIKARIATFIDTLINDFESNPCECSSALQVTVGADETLRLLKIAQLEIDLASIYTINGFCQRIIGRFGLSMSLPQNADLVTDFYKIQRAYVSDAIRALRTKPDKYLLLQNENLHDPSIFMKNFSKVIGKTETLTVQSEQELKTKQVLQFNKLWQKHGVLRAQLIADINAQRSFFYQGTKSSTPKNTDPLIDEVLSWLGSTMLINNKQSVAFINAWLGIEGATKDAVKEADQTLINNAFKNLFSAARIKNYVNEGMQTTQPLLANANALLEDIKRVGVLAADKKSLKDSINAVPFYAVIYALVSKINKKIEQHKQTFSVIGFDDQIQGVAHAMNCGGEALIESLQQEYPAALVDEFQDTDKHQYAILEHLYPQHNDARLLLMIGDPKQAIYSFRGGDIHTYMRAKDMADKAWGMDINYRSSEPVITSYNRIFHGAPLQKDAVSLFDENISYPIISAPFKALPGKRSLIDNDPTQASAAFTFVCANASRMLSPSSKRNVKVDTSKDIQIDEIMYWCANEIKRLLSDVHIEQGGQARLVKSEDIAILVRSHKQVAMVKKVLSAQGLASVFLGERSALFESQQALHVLWLLQAVHHPSRDNMRRALTTGLVLFDTSRTSTVQDLLLLDNHPKWEQAFNSISHYALLWQQKGVHALLQTLIQQSSLPTLEAQRQLTNYLHISELLAKASVKASSPLQLIYWLHQQITNPEQMEANELRLESDQKLIKIVTQHKSKGLEYPIVFLPYANYVNTKMSKHIAQYYLNNNSVNELGLSNAAKEAVISESLAEDMRVLYVSLTRPILRCYLGVFSSISCNSSALSRALNIPIDKDSEDEDSGGTMLNNIKQNLSDISDNIFVGMADKLLPIRNDIPAEDLPRTSLLSFTQHINRSWHVTSFSKILRKLDSYARQDNYLPKAKPPSLGLANANESPDLVFERDEEGYYEAGFSGAHHNDVQSAYCFTFPKGVNAGTFLHDVLETIDFKNPNISTALSSLNTYALDQHAIDQAQLSQWFDTVLTTPLLSNLACNNVCLQDLSSAETLKEAEFYFPIEGLNLGAMSQLINTYRQQICAQYNLTNCPLLSLTSDMVEGAMHGYIDLIFEHEGQYYVADYKSNYLGNDAQYYQPSAVAQDLLLHNYDVQYLIYSVALHRYLKTFLGQYRYEEHFGGVTYLYLRGMRGPLSLPLKTSESTSANGIFFTKIEQGMLQALDDLFETKNTSMHHRIASNKESAL</sequence>
<dbReference type="PANTHER" id="PTHR11070:SF23">
    <property type="entry name" value="RECBCD ENZYME SUBUNIT RECB"/>
    <property type="match status" value="1"/>
</dbReference>
<dbReference type="SUPFAM" id="SSF52540">
    <property type="entry name" value="P-loop containing nucleoside triphosphate hydrolases"/>
    <property type="match status" value="1"/>
</dbReference>
<comment type="catalytic activity">
    <reaction evidence="15">
        <text>Exonucleolytic cleavage (in the presence of ATP) in either 5'- to 3'- or 3'- to 5'-direction to yield 5'-phosphooligonucleotides.</text>
        <dbReference type="EC" id="3.1.11.5"/>
    </reaction>
</comment>
<evidence type="ECO:0000256" key="9">
    <source>
        <dbReference type="ARBA" id="ARBA00022842"/>
    </source>
</evidence>
<dbReference type="InterPro" id="IPR000212">
    <property type="entry name" value="DNA_helicase_UvrD/REP"/>
</dbReference>
<comment type="cofactor">
    <cofactor evidence="15">
        <name>Mg(2+)</name>
        <dbReference type="ChEBI" id="CHEBI:18420"/>
    </cofactor>
    <text evidence="15">Binds 1 Mg(2+) ion per subunit.</text>
</comment>
<keyword evidence="7 15" id="KW-0269">Exonuclease</keyword>
<evidence type="ECO:0000256" key="15">
    <source>
        <dbReference type="HAMAP-Rule" id="MF_01485"/>
    </source>
</evidence>
<comment type="similarity">
    <text evidence="15">Belongs to the helicase family. UvrD subfamily.</text>
</comment>
<feature type="binding site" evidence="15">
    <location>
        <position position="1152"/>
    </location>
    <ligand>
        <name>Mg(2+)</name>
        <dbReference type="ChEBI" id="CHEBI:18420"/>
    </ligand>
</feature>
<feature type="region of interest" description="DNA-binding and helicase activity, interacts with RecC" evidence="15">
    <location>
        <begin position="1"/>
        <end position="901"/>
    </location>
</feature>
<dbReference type="GO" id="GO:0008854">
    <property type="term" value="F:exodeoxyribonuclease V activity"/>
    <property type="evidence" value="ECO:0007669"/>
    <property type="project" value="UniProtKB-EC"/>
</dbReference>
<accession>H5T942</accession>
<comment type="catalytic activity">
    <reaction evidence="14 15">
        <text>ATP + H2O = ADP + phosphate + H(+)</text>
        <dbReference type="Rhea" id="RHEA:13065"/>
        <dbReference type="ChEBI" id="CHEBI:15377"/>
        <dbReference type="ChEBI" id="CHEBI:15378"/>
        <dbReference type="ChEBI" id="CHEBI:30616"/>
        <dbReference type="ChEBI" id="CHEBI:43474"/>
        <dbReference type="ChEBI" id="CHEBI:456216"/>
        <dbReference type="EC" id="5.6.2.4"/>
    </reaction>
</comment>
<organism evidence="19 20">
    <name type="scientific">Glaciecola punicea ACAM 611</name>
    <dbReference type="NCBI Taxonomy" id="1121923"/>
    <lineage>
        <taxon>Bacteria</taxon>
        <taxon>Pseudomonadati</taxon>
        <taxon>Pseudomonadota</taxon>
        <taxon>Gammaproteobacteria</taxon>
        <taxon>Alteromonadales</taxon>
        <taxon>Alteromonadaceae</taxon>
        <taxon>Glaciecola</taxon>
    </lineage>
</organism>
<dbReference type="GO" id="GO:0005524">
    <property type="term" value="F:ATP binding"/>
    <property type="evidence" value="ECO:0007669"/>
    <property type="project" value="UniProtKB-UniRule"/>
</dbReference>
<reference evidence="19 20" key="1">
    <citation type="journal article" date="2012" name="J. Bacteriol.">
        <title>Genome sequence of proteorhodopsin-containing sea ice bacterium Glaciecola punicea ACAM 611T.</title>
        <authorList>
            <person name="Qin Q.-L."/>
            <person name="Xie B.-B."/>
            <person name="Shu Y.-L."/>
            <person name="Rong J.-C."/>
            <person name="Zhao D.-L."/>
            <person name="Zhang X.-Y."/>
            <person name="Chen X.-L."/>
            <person name="Zhou B.-C."/>
            <person name="Zhanga Y.-Z."/>
        </authorList>
    </citation>
    <scope>NUCLEOTIDE SEQUENCE [LARGE SCALE GENOMIC DNA]</scope>
    <source>
        <strain evidence="19 20">ACAM 611</strain>
    </source>
</reference>
<dbReference type="CDD" id="cd22352">
    <property type="entry name" value="RecB_C-like"/>
    <property type="match status" value="1"/>
</dbReference>
<evidence type="ECO:0000256" key="8">
    <source>
        <dbReference type="ARBA" id="ARBA00022840"/>
    </source>
</evidence>
<dbReference type="PROSITE" id="PS51198">
    <property type="entry name" value="UVRD_HELICASE_ATP_BIND"/>
    <property type="match status" value="1"/>
</dbReference>
<dbReference type="InterPro" id="IPR004586">
    <property type="entry name" value="RecB"/>
</dbReference>
<dbReference type="InterPro" id="IPR014017">
    <property type="entry name" value="DNA_helicase_UvrD-like_C"/>
</dbReference>
<feature type="region of interest" description="Nuclease activity, interacts with RecD and RecA" evidence="15">
    <location>
        <begin position="946"/>
        <end position="1286"/>
    </location>
</feature>
<comment type="domain">
    <text evidence="15">The C-terminal domain has nuclease activity and interacts with RecD. It interacts with RecA, facilitating its loading onto ssDNA.</text>
</comment>
<dbReference type="GO" id="GO:0043138">
    <property type="term" value="F:3'-5' DNA helicase activity"/>
    <property type="evidence" value="ECO:0007669"/>
    <property type="project" value="UniProtKB-UniRule"/>
</dbReference>
<dbReference type="GO" id="GO:0000724">
    <property type="term" value="P:double-strand break repair via homologous recombination"/>
    <property type="evidence" value="ECO:0007669"/>
    <property type="project" value="UniProtKB-UniRule"/>
</dbReference>
<dbReference type="InterPro" id="IPR011604">
    <property type="entry name" value="PDDEXK-like_dom_sf"/>
</dbReference>
<evidence type="ECO:0000256" key="11">
    <source>
        <dbReference type="ARBA" id="ARBA00023204"/>
    </source>
</evidence>
<comment type="subunit">
    <text evidence="15">Heterotrimer of RecB, RecC and RecD. All subunits contribute to DNA-binding. Interacts with RecA.</text>
</comment>
<dbReference type="SUPFAM" id="SSF52980">
    <property type="entry name" value="Restriction endonuclease-like"/>
    <property type="match status" value="1"/>
</dbReference>
<evidence type="ECO:0000256" key="3">
    <source>
        <dbReference type="ARBA" id="ARBA00022741"/>
    </source>
</evidence>
<protein>
    <recommendedName>
        <fullName evidence="15">RecBCD enzyme subunit RecB</fullName>
        <ecNumber evidence="15">3.1.11.5</ecNumber>
        <ecNumber evidence="15">5.6.2.4</ecNumber>
    </recommendedName>
    <alternativeName>
        <fullName evidence="15">DNA 3'-5' helicase subunit RecB</fullName>
    </alternativeName>
    <alternativeName>
        <fullName evidence="15">Exonuclease V subunit RecB</fullName>
        <shortName evidence="15">ExoV subunit RecB</shortName>
    </alternativeName>
    <alternativeName>
        <fullName evidence="15">Helicase/nuclease RecBCD subunit RecB</fullName>
    </alternativeName>
</protein>
<keyword evidence="11 15" id="KW-0234">DNA repair</keyword>
<dbReference type="STRING" id="56804.BAE46_08330"/>
<feature type="binding site" evidence="15">
    <location>
        <position position="1165"/>
    </location>
    <ligand>
        <name>Mg(2+)</name>
        <dbReference type="ChEBI" id="CHEBI:18420"/>
    </ligand>
</feature>
<keyword evidence="10 15" id="KW-0238">DNA-binding</keyword>
<dbReference type="InterPro" id="IPR027417">
    <property type="entry name" value="P-loop_NTPase"/>
</dbReference>
<evidence type="ECO:0000256" key="10">
    <source>
        <dbReference type="ARBA" id="ARBA00023125"/>
    </source>
</evidence>
<evidence type="ECO:0000313" key="19">
    <source>
        <dbReference type="EMBL" id="GAB54819.1"/>
    </source>
</evidence>
<gene>
    <name evidence="15 19" type="primary">recB</name>
    <name evidence="19" type="ORF">GPUN_0679</name>
</gene>
<keyword evidence="12 15" id="KW-0413">Isomerase</keyword>
<evidence type="ECO:0000256" key="7">
    <source>
        <dbReference type="ARBA" id="ARBA00022839"/>
    </source>
</evidence>
<dbReference type="NCBIfam" id="TIGR00609">
    <property type="entry name" value="recB"/>
    <property type="match status" value="1"/>
</dbReference>
<dbReference type="Gene3D" id="1.10.486.10">
    <property type="entry name" value="PCRA, domain 4"/>
    <property type="match status" value="1"/>
</dbReference>
<dbReference type="InterPro" id="IPR014016">
    <property type="entry name" value="UvrD-like_ATP-bd"/>
</dbReference>
<comment type="function">
    <text evidence="15">A helicase/nuclease that prepares dsDNA breaks (DSB) for recombinational DNA repair. Binds to DSBs and unwinds DNA via a highly rapid and processive ATP-dependent bidirectional helicase activity. Unwinds dsDNA until it encounters a Chi (crossover hotspot instigator) sequence from the 3' direction. Cuts ssDNA a few nucleotides 3' to the Chi site. The properties and activities of the enzyme are changed at Chi. The Chi-altered holoenzyme produces a long 3'-ssDNA overhang and facilitates RecA-binding to the ssDNA for homologous DNA recombination and repair. Holoenzyme degrades any linearized DNA that is unable to undergo homologous recombination. In the holoenzyme this subunit contributes ATPase, 3'-5' helicase, exonuclease activity and loads RecA onto ssDNA.</text>
</comment>
<evidence type="ECO:0000256" key="16">
    <source>
        <dbReference type="PROSITE-ProRule" id="PRU00560"/>
    </source>
</evidence>
<dbReference type="PROSITE" id="PS51217">
    <property type="entry name" value="UVRD_HELICASE_CTER"/>
    <property type="match status" value="1"/>
</dbReference>
<dbReference type="HAMAP" id="MF_01485">
    <property type="entry name" value="RecB"/>
    <property type="match status" value="1"/>
</dbReference>
<evidence type="ECO:0000256" key="14">
    <source>
        <dbReference type="ARBA" id="ARBA00048988"/>
    </source>
</evidence>
<comment type="catalytic activity">
    <reaction evidence="13 15">
        <text>Couples ATP hydrolysis with the unwinding of duplex DNA by translocating in the 3'-5' direction.</text>
        <dbReference type="EC" id="5.6.2.4"/>
    </reaction>
</comment>
<dbReference type="GO" id="GO:0005829">
    <property type="term" value="C:cytosol"/>
    <property type="evidence" value="ECO:0007669"/>
    <property type="project" value="TreeGrafter"/>
</dbReference>
<dbReference type="GO" id="GO:0009338">
    <property type="term" value="C:exodeoxyribonuclease V complex"/>
    <property type="evidence" value="ECO:0007669"/>
    <property type="project" value="TreeGrafter"/>
</dbReference>
<keyword evidence="8 15" id="KW-0067">ATP-binding</keyword>
<dbReference type="RefSeq" id="WP_006003347.1">
    <property type="nucleotide sequence ID" value="NZ_BAET01000007.1"/>
</dbReference>
<comment type="domain">
    <text evidence="15">The N-terminal DNA-binding domain is a ssDNA-dependent ATPase and has ATP-dependent 3'-5' helicase function. This domain interacts with RecC.</text>
</comment>
<feature type="domain" description="UvrD-like helicase C-terminal" evidence="18">
    <location>
        <begin position="532"/>
        <end position="792"/>
    </location>
</feature>
<evidence type="ECO:0000259" key="17">
    <source>
        <dbReference type="PROSITE" id="PS51198"/>
    </source>
</evidence>
<dbReference type="GO" id="GO:0000287">
    <property type="term" value="F:magnesium ion binding"/>
    <property type="evidence" value="ECO:0007669"/>
    <property type="project" value="UniProtKB-UniRule"/>
</dbReference>
<proteinExistence type="inferred from homology"/>
<reference evidence="19 20" key="2">
    <citation type="journal article" date="2017" name="Antonie Van Leeuwenhoek">
        <title>Rhizobium rhizosphaerae sp. nov., a novel species isolated from rice rhizosphere.</title>
        <authorList>
            <person name="Zhao J.J."/>
            <person name="Zhang J."/>
            <person name="Zhang R.J."/>
            <person name="Zhang C.W."/>
            <person name="Yin H.Q."/>
            <person name="Zhang X.X."/>
        </authorList>
    </citation>
    <scope>NUCLEOTIDE SEQUENCE [LARGE SCALE GENOMIC DNA]</scope>
    <source>
        <strain evidence="19 20">ACAM 611</strain>
    </source>
</reference>
<dbReference type="PANTHER" id="PTHR11070">
    <property type="entry name" value="UVRD / RECB / PCRA DNA HELICASE FAMILY MEMBER"/>
    <property type="match status" value="1"/>
</dbReference>
<keyword evidence="2 15" id="KW-0479">Metal-binding</keyword>
<evidence type="ECO:0000256" key="2">
    <source>
        <dbReference type="ARBA" id="ARBA00022723"/>
    </source>
</evidence>
<dbReference type="InterPro" id="IPR011335">
    <property type="entry name" value="Restrct_endonuc-II-like"/>
</dbReference>
<dbReference type="eggNOG" id="COG1074">
    <property type="taxonomic scope" value="Bacteria"/>
</dbReference>
<evidence type="ECO:0000256" key="4">
    <source>
        <dbReference type="ARBA" id="ARBA00022763"/>
    </source>
</evidence>
<evidence type="ECO:0000256" key="6">
    <source>
        <dbReference type="ARBA" id="ARBA00022806"/>
    </source>
</evidence>
<feature type="domain" description="UvrD-like helicase ATP-binding" evidence="17">
    <location>
        <begin position="1"/>
        <end position="481"/>
    </location>
</feature>
<keyword evidence="6 15" id="KW-0347">Helicase</keyword>
<comment type="miscellaneous">
    <text evidence="15">In the RecBCD complex, RecB has a slow 3'-5' helicase, an exonuclease activity and loads RecA onto ssDNA, RecD has a fast 5'-3' helicase activity, while RecC stimulates the ATPase and processivity of the RecB helicase and contributes to recognition of the Chi site.</text>
</comment>
<keyword evidence="4 15" id="KW-0227">DNA damage</keyword>
<dbReference type="GO" id="GO:0016887">
    <property type="term" value="F:ATP hydrolysis activity"/>
    <property type="evidence" value="ECO:0007669"/>
    <property type="project" value="RHEA"/>
</dbReference>
<dbReference type="Gene3D" id="3.90.320.10">
    <property type="match status" value="1"/>
</dbReference>
<dbReference type="EMBL" id="BAET01000007">
    <property type="protein sequence ID" value="GAB54819.1"/>
    <property type="molecule type" value="Genomic_DNA"/>
</dbReference>
<keyword evidence="9 15" id="KW-0460">Magnesium</keyword>
<evidence type="ECO:0000256" key="5">
    <source>
        <dbReference type="ARBA" id="ARBA00022801"/>
    </source>
</evidence>
<name>H5T942_9ALTE</name>
<evidence type="ECO:0000259" key="18">
    <source>
        <dbReference type="PROSITE" id="PS51217"/>
    </source>
</evidence>
<keyword evidence="5 15" id="KW-0378">Hydrolase</keyword>
<dbReference type="OrthoDB" id="9810135at2"/>
<evidence type="ECO:0000256" key="12">
    <source>
        <dbReference type="ARBA" id="ARBA00023235"/>
    </source>
</evidence>
<dbReference type="Pfam" id="PF13361">
    <property type="entry name" value="UvrD_C"/>
    <property type="match status" value="1"/>
</dbReference>